<comment type="caution">
    <text evidence="2">The sequence shown here is derived from an EMBL/GenBank/DDBJ whole genome shotgun (WGS) entry which is preliminary data.</text>
</comment>
<reference evidence="2" key="2">
    <citation type="journal article" date="2023" name="IMA Fungus">
        <title>Comparative genomic study of the Penicillium genus elucidates a diverse pangenome and 15 lateral gene transfer events.</title>
        <authorList>
            <person name="Petersen C."/>
            <person name="Sorensen T."/>
            <person name="Nielsen M.R."/>
            <person name="Sondergaard T.E."/>
            <person name="Sorensen J.L."/>
            <person name="Fitzpatrick D.A."/>
            <person name="Frisvad J.C."/>
            <person name="Nielsen K.L."/>
        </authorList>
    </citation>
    <scope>NUCLEOTIDE SEQUENCE</scope>
    <source>
        <strain evidence="2">IBT 23319</strain>
    </source>
</reference>
<reference evidence="2" key="1">
    <citation type="submission" date="2022-11" db="EMBL/GenBank/DDBJ databases">
        <authorList>
            <person name="Petersen C."/>
        </authorList>
    </citation>
    <scope>NUCLEOTIDE SEQUENCE</scope>
    <source>
        <strain evidence="2">IBT 23319</strain>
    </source>
</reference>
<proteinExistence type="predicted"/>
<evidence type="ECO:0000256" key="1">
    <source>
        <dbReference type="SAM" id="MobiDB-lite"/>
    </source>
</evidence>
<dbReference type="EMBL" id="JAPQKT010000006">
    <property type="protein sequence ID" value="KAJ5227364.1"/>
    <property type="molecule type" value="Genomic_DNA"/>
</dbReference>
<dbReference type="GeneID" id="81385455"/>
<sequence>MDVNSKHPLRETPENLADLSPVAMATLGHNSRQRPQPRFYPDPTLEALNSIETLYLMANFEATDAKIAREATLAVEVFKDGHPMFFEKHSPLLRDMVWFFIAKFDFNIASESLPVHNTFESAEVATLRTQVVCSFIHQFEDLFMHVVPSHRCATQVRDANRDIFPRGDGVKMIRLGTTILYWYLKDLYVTYTGIRERKDNRTPRRSLKDSATLEASRRSIKTTIDYRSRFYMEDYGLSLTVLADTPPISPNFRPPLVRMYQCDKSVIGFDDADIDINLSKNSLRRSLAIEPRVLASSKKSRHHDQIRAEDQNQQEERIETTSAPSEELSDFIVHPQKQGRHRDRISNIIEQPVERLAELPSLGRVDYIKILDKVIEMAKTKYSERYGAFFSATIQTSGTRSDLVPKLISSLSPKVMTALQNGICNVEDLIQIGGDPDRLDCRPVVYLHILWKSDRVFWLYIGQSLIPKARISDHNSIRYRIRHPSLHYAVWDSLDDIKSMFVTLASFDKDSWPESQSQSQVFEGDPNEYMLNLLEVWMCCAFQTLGRSVLSFNESDPQPWAGRHLNIALPLWQRFSHEPRDFRINGLDRLSFQEHLFSPDPMIRSWAESLRDSYNALRNSPSLQIRSYYFDQQRRAGLLVAHGKVQLRRFEKYRALLGNGILAKAQRTPKGGCVVNFGDFFFTIRNDTSICPGDDVGVQAFLTENAHPDRYARFALETDPASRLLIGLTSSKWKGWLFSEGEKDIYKMNTLVDVLERISTEQSKHFERRWQRTRARKGANRQTVYT</sequence>
<accession>A0A9W9NZ37</accession>
<dbReference type="OrthoDB" id="5412936at2759"/>
<name>A0A9W9NZ37_PENCI</name>
<organism evidence="2 3">
    <name type="scientific">Penicillium citrinum</name>
    <dbReference type="NCBI Taxonomy" id="5077"/>
    <lineage>
        <taxon>Eukaryota</taxon>
        <taxon>Fungi</taxon>
        <taxon>Dikarya</taxon>
        <taxon>Ascomycota</taxon>
        <taxon>Pezizomycotina</taxon>
        <taxon>Eurotiomycetes</taxon>
        <taxon>Eurotiomycetidae</taxon>
        <taxon>Eurotiales</taxon>
        <taxon>Aspergillaceae</taxon>
        <taxon>Penicillium</taxon>
    </lineage>
</organism>
<dbReference type="Proteomes" id="UP001147733">
    <property type="component" value="Unassembled WGS sequence"/>
</dbReference>
<feature type="region of interest" description="Disordered" evidence="1">
    <location>
        <begin position="294"/>
        <end position="327"/>
    </location>
</feature>
<dbReference type="AlphaFoldDB" id="A0A9W9NZ37"/>
<keyword evidence="3" id="KW-1185">Reference proteome</keyword>
<evidence type="ECO:0000313" key="2">
    <source>
        <dbReference type="EMBL" id="KAJ5227364.1"/>
    </source>
</evidence>
<gene>
    <name evidence="2" type="ORF">N7469_007370</name>
</gene>
<evidence type="ECO:0000313" key="3">
    <source>
        <dbReference type="Proteomes" id="UP001147733"/>
    </source>
</evidence>
<protein>
    <submittedName>
        <fullName evidence="2">Uncharacterized protein</fullName>
    </submittedName>
</protein>
<feature type="compositionally biased region" description="Basic and acidic residues" evidence="1">
    <location>
        <begin position="303"/>
        <end position="319"/>
    </location>
</feature>
<dbReference type="RefSeq" id="XP_056499729.1">
    <property type="nucleotide sequence ID" value="XM_056646288.1"/>
</dbReference>